<dbReference type="Pfam" id="PF00211">
    <property type="entry name" value="Guanylate_cyc"/>
    <property type="match status" value="1"/>
</dbReference>
<feature type="modified residue" description="4-aspartylphosphate" evidence="17">
    <location>
        <position position="60"/>
    </location>
</feature>
<dbReference type="PROSITE" id="PS50125">
    <property type="entry name" value="GUANYLATE_CYCLASE_2"/>
    <property type="match status" value="1"/>
</dbReference>
<evidence type="ECO:0000256" key="11">
    <source>
        <dbReference type="ARBA" id="ARBA00022998"/>
    </source>
</evidence>
<evidence type="ECO:0000256" key="3">
    <source>
        <dbReference type="ARBA" id="ARBA00012201"/>
    </source>
</evidence>
<keyword evidence="18" id="KW-0175">Coiled coil</keyword>
<dbReference type="InterPro" id="IPR001789">
    <property type="entry name" value="Sig_transdc_resp-reg_receiver"/>
</dbReference>
<dbReference type="PROSITE" id="PS50112">
    <property type="entry name" value="PAS"/>
    <property type="match status" value="1"/>
</dbReference>
<dbReference type="NCBIfam" id="TIGR00229">
    <property type="entry name" value="sensory_box"/>
    <property type="match status" value="1"/>
</dbReference>
<name>A0AA97AI40_9CYAN</name>
<dbReference type="SMART" id="SM00448">
    <property type="entry name" value="REC"/>
    <property type="match status" value="1"/>
</dbReference>
<dbReference type="RefSeq" id="WP_316431285.1">
    <property type="nucleotide sequence ID" value="NZ_CP053586.1"/>
</dbReference>
<dbReference type="Pfam" id="PF13426">
    <property type="entry name" value="PAS_9"/>
    <property type="match status" value="1"/>
</dbReference>
<evidence type="ECO:0000256" key="10">
    <source>
        <dbReference type="ARBA" id="ARBA00022989"/>
    </source>
</evidence>
<evidence type="ECO:0000256" key="4">
    <source>
        <dbReference type="ARBA" id="ARBA00021420"/>
    </source>
</evidence>
<dbReference type="InterPro" id="IPR011006">
    <property type="entry name" value="CheY-like_superfamily"/>
</dbReference>
<evidence type="ECO:0000256" key="6">
    <source>
        <dbReference type="ARBA" id="ARBA00022723"/>
    </source>
</evidence>
<keyword evidence="13" id="KW-0456">Lyase</keyword>
<dbReference type="EC" id="4.6.1.1" evidence="3"/>
<dbReference type="PANTHER" id="PTHR11920">
    <property type="entry name" value="GUANYLYL CYCLASE"/>
    <property type="match status" value="1"/>
</dbReference>
<dbReference type="Gene3D" id="3.40.50.2300">
    <property type="match status" value="1"/>
</dbReference>
<dbReference type="GO" id="GO:0006171">
    <property type="term" value="P:cAMP biosynthetic process"/>
    <property type="evidence" value="ECO:0007669"/>
    <property type="project" value="UniProtKB-KW"/>
</dbReference>
<comment type="subunit">
    <text evidence="16">Homodimer. Can also exist as monomer.</text>
</comment>
<feature type="coiled-coil region" evidence="18">
    <location>
        <begin position="129"/>
        <end position="163"/>
    </location>
</feature>
<dbReference type="SMART" id="SM00091">
    <property type="entry name" value="PAS"/>
    <property type="match status" value="1"/>
</dbReference>
<dbReference type="CDD" id="cd00130">
    <property type="entry name" value="PAS"/>
    <property type="match status" value="1"/>
</dbReference>
<evidence type="ECO:0000256" key="5">
    <source>
        <dbReference type="ARBA" id="ARBA00022692"/>
    </source>
</evidence>
<gene>
    <name evidence="23" type="ORF">HJG54_21405</name>
</gene>
<keyword evidence="7" id="KW-0547">Nucleotide-binding</keyword>
<dbReference type="InterPro" id="IPR000014">
    <property type="entry name" value="PAS"/>
</dbReference>
<dbReference type="GO" id="GO:0004016">
    <property type="term" value="F:adenylate cyclase activity"/>
    <property type="evidence" value="ECO:0007669"/>
    <property type="project" value="UniProtKB-EC"/>
</dbReference>
<evidence type="ECO:0000256" key="9">
    <source>
        <dbReference type="ARBA" id="ARBA00022842"/>
    </source>
</evidence>
<comment type="subcellular location">
    <subcellularLocation>
        <location evidence="2">Membrane</location>
    </subcellularLocation>
</comment>
<dbReference type="FunFam" id="3.30.70.1230:FF:000033">
    <property type="entry name" value="Adenylate cyclase"/>
    <property type="match status" value="1"/>
</dbReference>
<evidence type="ECO:0000256" key="12">
    <source>
        <dbReference type="ARBA" id="ARBA00023136"/>
    </source>
</evidence>
<dbReference type="EMBL" id="CP053586">
    <property type="protein sequence ID" value="WNZ25154.1"/>
    <property type="molecule type" value="Genomic_DNA"/>
</dbReference>
<dbReference type="GO" id="GO:0005886">
    <property type="term" value="C:plasma membrane"/>
    <property type="evidence" value="ECO:0007669"/>
    <property type="project" value="UniProtKB-ARBA"/>
</dbReference>
<keyword evidence="10" id="KW-1133">Transmembrane helix</keyword>
<keyword evidence="6" id="KW-0479">Metal-binding</keyword>
<reference evidence="23" key="1">
    <citation type="submission" date="2020-05" db="EMBL/GenBank/DDBJ databases">
        <authorList>
            <person name="Zhu T."/>
            <person name="Keshari N."/>
            <person name="Lu X."/>
        </authorList>
    </citation>
    <scope>NUCLEOTIDE SEQUENCE</scope>
    <source>
        <strain evidence="23">NK1-12</strain>
    </source>
</reference>
<dbReference type="AlphaFoldDB" id="A0AA97AI40"/>
<feature type="domain" description="PAC" evidence="21">
    <location>
        <begin position="225"/>
        <end position="277"/>
    </location>
</feature>
<dbReference type="Pfam" id="PF00072">
    <property type="entry name" value="Response_reg"/>
    <property type="match status" value="1"/>
</dbReference>
<dbReference type="InterPro" id="IPR001610">
    <property type="entry name" value="PAC"/>
</dbReference>
<evidence type="ECO:0000256" key="1">
    <source>
        <dbReference type="ARBA" id="ARBA00001593"/>
    </source>
</evidence>
<evidence type="ECO:0000256" key="17">
    <source>
        <dbReference type="PROSITE-ProRule" id="PRU00169"/>
    </source>
</evidence>
<keyword evidence="5" id="KW-0812">Transmembrane</keyword>
<evidence type="ECO:0000259" key="20">
    <source>
        <dbReference type="PROSITE" id="PS50112"/>
    </source>
</evidence>
<dbReference type="Gene3D" id="3.30.450.20">
    <property type="entry name" value="PAS domain"/>
    <property type="match status" value="1"/>
</dbReference>
<dbReference type="GO" id="GO:0000160">
    <property type="term" value="P:phosphorelay signal transduction system"/>
    <property type="evidence" value="ECO:0007669"/>
    <property type="project" value="InterPro"/>
</dbReference>
<dbReference type="SUPFAM" id="SSF52172">
    <property type="entry name" value="CheY-like"/>
    <property type="match status" value="1"/>
</dbReference>
<evidence type="ECO:0000256" key="15">
    <source>
        <dbReference type="ARBA" id="ARBA00032637"/>
    </source>
</evidence>
<keyword evidence="11" id="KW-0115">cAMP biosynthesis</keyword>
<dbReference type="InterPro" id="IPR001054">
    <property type="entry name" value="A/G_cyclase"/>
</dbReference>
<accession>A0AA97AI40</accession>
<dbReference type="PANTHER" id="PTHR11920:SF335">
    <property type="entry name" value="GUANYLATE CYCLASE"/>
    <property type="match status" value="1"/>
</dbReference>
<keyword evidence="12" id="KW-0472">Membrane</keyword>
<evidence type="ECO:0000256" key="16">
    <source>
        <dbReference type="ARBA" id="ARBA00064436"/>
    </source>
</evidence>
<dbReference type="InterPro" id="IPR050401">
    <property type="entry name" value="Cyclic_nucleotide_synthase"/>
</dbReference>
<keyword evidence="8" id="KW-0067">ATP-binding</keyword>
<dbReference type="InterPro" id="IPR029787">
    <property type="entry name" value="Nucleotide_cyclase"/>
</dbReference>
<evidence type="ECO:0000256" key="18">
    <source>
        <dbReference type="SAM" id="Coils"/>
    </source>
</evidence>
<dbReference type="GO" id="GO:0005524">
    <property type="term" value="F:ATP binding"/>
    <property type="evidence" value="ECO:0007669"/>
    <property type="project" value="UniProtKB-KW"/>
</dbReference>
<proteinExistence type="predicted"/>
<dbReference type="CDD" id="cd19920">
    <property type="entry name" value="REC_PA4781-like"/>
    <property type="match status" value="1"/>
</dbReference>
<evidence type="ECO:0000256" key="7">
    <source>
        <dbReference type="ARBA" id="ARBA00022741"/>
    </source>
</evidence>
<dbReference type="PROSITE" id="PS50110">
    <property type="entry name" value="RESPONSE_REGULATORY"/>
    <property type="match status" value="1"/>
</dbReference>
<dbReference type="SMART" id="SM00044">
    <property type="entry name" value="CYCc"/>
    <property type="match status" value="1"/>
</dbReference>
<organism evidence="23">
    <name type="scientific">Leptolyngbya sp. NK1-12</name>
    <dbReference type="NCBI Taxonomy" id="2547451"/>
    <lineage>
        <taxon>Bacteria</taxon>
        <taxon>Bacillati</taxon>
        <taxon>Cyanobacteriota</taxon>
        <taxon>Cyanophyceae</taxon>
        <taxon>Leptolyngbyales</taxon>
        <taxon>Leptolyngbyaceae</taxon>
        <taxon>Leptolyngbya group</taxon>
        <taxon>Leptolyngbya</taxon>
    </lineage>
</organism>
<keyword evidence="17" id="KW-0597">Phosphoprotein</keyword>
<evidence type="ECO:0000313" key="23">
    <source>
        <dbReference type="EMBL" id="WNZ25154.1"/>
    </source>
</evidence>
<dbReference type="SUPFAM" id="SSF55073">
    <property type="entry name" value="Nucleotide cyclase"/>
    <property type="match status" value="1"/>
</dbReference>
<evidence type="ECO:0000259" key="21">
    <source>
        <dbReference type="PROSITE" id="PS50113"/>
    </source>
</evidence>
<dbReference type="InterPro" id="IPR035965">
    <property type="entry name" value="PAS-like_dom_sf"/>
</dbReference>
<dbReference type="InterPro" id="IPR000700">
    <property type="entry name" value="PAS-assoc_C"/>
</dbReference>
<evidence type="ECO:0000256" key="13">
    <source>
        <dbReference type="ARBA" id="ARBA00023239"/>
    </source>
</evidence>
<dbReference type="SUPFAM" id="SSF55785">
    <property type="entry name" value="PYP-like sensor domain (PAS domain)"/>
    <property type="match status" value="1"/>
</dbReference>
<dbReference type="PROSITE" id="PS50113">
    <property type="entry name" value="PAC"/>
    <property type="match status" value="1"/>
</dbReference>
<sequence>MDTASAGCLGQILLVDDTPANLVLLSRLLTQKGYAVEAVTSGMAALTTVPKLQPDLILLDICMPEMDGYTVCRQLRVNPETREIPIIFISALDEVVDKLKAFAAGGVDYITKPFQLAEVLARVETHLTIRRLRQELEVQNARLQHEIRERQRAEEKYRSIFENCLEGIFQLSPDRRYLSANPALARIYGYESAEVLMADSHRNFYVRRGRQEELDVYLRLYGEVSEFESQVYRKDGSRIWISENVRAVRAEDGSLRYYEGTVQDITERKQTEAELRYQRRESERLLLSILPQSIAQQLKRKPDTIADSFSDVTVLFADLVSFTAFSTRVTPVELVNFLNQIFSAFDQLVEKFGLEKIKTIGDEYMVAGGLPLPRPDHAEAMAEMALAMQQIVQQFRSDQGEPFQLRIGIHTGAVVAGVIGKKKFTYDLWGETVNLASRLQSQGIAGHIQVSPSVYQRLCHRYWLEPRGMLLIRGYGELPTYWLKGRRT</sequence>
<feature type="domain" description="Response regulatory" evidence="19">
    <location>
        <begin position="11"/>
        <end position="127"/>
    </location>
</feature>
<keyword evidence="9" id="KW-0460">Magnesium</keyword>
<dbReference type="CDD" id="cd07302">
    <property type="entry name" value="CHD"/>
    <property type="match status" value="1"/>
</dbReference>
<evidence type="ECO:0000256" key="8">
    <source>
        <dbReference type="ARBA" id="ARBA00022840"/>
    </source>
</evidence>
<evidence type="ECO:0000259" key="19">
    <source>
        <dbReference type="PROSITE" id="PS50110"/>
    </source>
</evidence>
<evidence type="ECO:0000259" key="22">
    <source>
        <dbReference type="PROSITE" id="PS50125"/>
    </source>
</evidence>
<evidence type="ECO:0000256" key="14">
    <source>
        <dbReference type="ARBA" id="ARBA00032597"/>
    </source>
</evidence>
<feature type="domain" description="PAS" evidence="20">
    <location>
        <begin position="153"/>
        <end position="196"/>
    </location>
</feature>
<feature type="domain" description="Guanylate cyclase" evidence="22">
    <location>
        <begin position="313"/>
        <end position="440"/>
    </location>
</feature>
<dbReference type="Gene3D" id="3.30.70.1230">
    <property type="entry name" value="Nucleotide cyclase"/>
    <property type="match status" value="1"/>
</dbReference>
<protein>
    <recommendedName>
        <fullName evidence="4">Adenylate cyclase</fullName>
        <ecNumber evidence="3">4.6.1.1</ecNumber>
    </recommendedName>
    <alternativeName>
        <fullName evidence="14">ATP pyrophosphate-lyase</fullName>
    </alternativeName>
    <alternativeName>
        <fullName evidence="15">Adenylyl cyclase</fullName>
    </alternativeName>
</protein>
<dbReference type="GO" id="GO:0046872">
    <property type="term" value="F:metal ion binding"/>
    <property type="evidence" value="ECO:0007669"/>
    <property type="project" value="UniProtKB-KW"/>
</dbReference>
<evidence type="ECO:0000256" key="2">
    <source>
        <dbReference type="ARBA" id="ARBA00004370"/>
    </source>
</evidence>
<dbReference type="SMART" id="SM00086">
    <property type="entry name" value="PAC"/>
    <property type="match status" value="1"/>
</dbReference>
<comment type="catalytic activity">
    <reaction evidence="1">
        <text>ATP = 3',5'-cyclic AMP + diphosphate</text>
        <dbReference type="Rhea" id="RHEA:15389"/>
        <dbReference type="ChEBI" id="CHEBI:30616"/>
        <dbReference type="ChEBI" id="CHEBI:33019"/>
        <dbReference type="ChEBI" id="CHEBI:58165"/>
        <dbReference type="EC" id="4.6.1.1"/>
    </reaction>
</comment>